<feature type="region of interest" description="Disordered" evidence="4">
    <location>
        <begin position="97"/>
        <end position="118"/>
    </location>
</feature>
<feature type="region of interest" description="Disordered" evidence="4">
    <location>
        <begin position="161"/>
        <end position="197"/>
    </location>
</feature>
<keyword evidence="3" id="KW-0472">Membrane</keyword>
<dbReference type="InterPro" id="IPR035892">
    <property type="entry name" value="C2_domain_sf"/>
</dbReference>
<keyword evidence="2" id="KW-0677">Repeat</keyword>
<dbReference type="SUPFAM" id="SSF49562">
    <property type="entry name" value="C2 domain (Calcium/lipid-binding domain, CaLB)"/>
    <property type="match status" value="2"/>
</dbReference>
<evidence type="ECO:0000256" key="1">
    <source>
        <dbReference type="ARBA" id="ARBA00004370"/>
    </source>
</evidence>
<dbReference type="SMART" id="SM00239">
    <property type="entry name" value="C2"/>
    <property type="match status" value="2"/>
</dbReference>
<evidence type="ECO:0000313" key="6">
    <source>
        <dbReference type="EMBL" id="KAF0293846.1"/>
    </source>
</evidence>
<protein>
    <submittedName>
        <fullName evidence="6">Synaptotagmin-like protein 4</fullName>
    </submittedName>
</protein>
<dbReference type="CDD" id="cd04020">
    <property type="entry name" value="C2B_SLP_1-2-3-4"/>
    <property type="match status" value="1"/>
</dbReference>
<feature type="domain" description="C2" evidence="5">
    <location>
        <begin position="376"/>
        <end position="507"/>
    </location>
</feature>
<gene>
    <name evidence="6" type="primary">SYTL4_0</name>
    <name evidence="6" type="ORF">FJT64_008395</name>
</gene>
<sequence>MGSYRTFPAVRRRIHSSLGRLCSWLRRHVSRCCLPASADTEPCLPSASEASLIEVLKRRERPLPRPSSLADLMTSRPGSVTTPARVRDFTIGGSAMDLPSSVETRSGRSAAVRAETSSVIGSPKMPSAIQARAARLAVMKRKIEKKRSYSVLPYRKFADERQAGTPGRPGESPLAAHSSSTLDRRSMSSLPTSEPDDDIDRLVALHQQRSATLSTLGSRSDSMASVYSAGEARYGTVPVRGDLQLALQYNYQQSALEVTVKQCRDLAAVDTKRNRSDPYVKAYLLPDRSKSGKRKTKTKKHTLNPIFDETLKFPAVEAELESRTLWVTVWHSDMFGRNDFLGELVLPICRTLFDDPSPHWYTLQERSEIQEESPGHRGDVIVAFKYTPPDGSLGRKGRKTKGRLHITIKEAKNLAPVRANGSADPFCKCYLLPDRKNSKQKTPVAKRTTCPRWSGTLTYENVSLGELRERALELTIWDHSLTSNEFLGGARFNLGSGKQLGKPVDWMDAAGQERALWEQLIERPGYWVEGSVPLRFSMERAVTADK</sequence>
<dbReference type="Gene3D" id="2.60.40.150">
    <property type="entry name" value="C2 domain"/>
    <property type="match status" value="2"/>
</dbReference>
<comment type="subcellular location">
    <subcellularLocation>
        <location evidence="1">Membrane</location>
    </subcellularLocation>
</comment>
<dbReference type="InterPro" id="IPR001565">
    <property type="entry name" value="Synaptotagmin"/>
</dbReference>
<dbReference type="GO" id="GO:0005886">
    <property type="term" value="C:plasma membrane"/>
    <property type="evidence" value="ECO:0007669"/>
    <property type="project" value="TreeGrafter"/>
</dbReference>
<evidence type="ECO:0000313" key="7">
    <source>
        <dbReference type="Proteomes" id="UP000440578"/>
    </source>
</evidence>
<dbReference type="GO" id="GO:0070382">
    <property type="term" value="C:exocytic vesicle"/>
    <property type="evidence" value="ECO:0007669"/>
    <property type="project" value="TreeGrafter"/>
</dbReference>
<organism evidence="6 7">
    <name type="scientific">Amphibalanus amphitrite</name>
    <name type="common">Striped barnacle</name>
    <name type="synonym">Balanus amphitrite</name>
    <dbReference type="NCBI Taxonomy" id="1232801"/>
    <lineage>
        <taxon>Eukaryota</taxon>
        <taxon>Metazoa</taxon>
        <taxon>Ecdysozoa</taxon>
        <taxon>Arthropoda</taxon>
        <taxon>Crustacea</taxon>
        <taxon>Multicrustacea</taxon>
        <taxon>Cirripedia</taxon>
        <taxon>Thoracica</taxon>
        <taxon>Thoracicalcarea</taxon>
        <taxon>Balanomorpha</taxon>
        <taxon>Balanoidea</taxon>
        <taxon>Balanidae</taxon>
        <taxon>Amphibalaninae</taxon>
        <taxon>Amphibalanus</taxon>
    </lineage>
</organism>
<dbReference type="PRINTS" id="PR00399">
    <property type="entry name" value="SYNAPTOTAGMN"/>
</dbReference>
<keyword evidence="7" id="KW-1185">Reference proteome</keyword>
<dbReference type="GO" id="GO:0006887">
    <property type="term" value="P:exocytosis"/>
    <property type="evidence" value="ECO:0007669"/>
    <property type="project" value="TreeGrafter"/>
</dbReference>
<name>A0A6A4VHC9_AMPAM</name>
<evidence type="ECO:0000256" key="3">
    <source>
        <dbReference type="ARBA" id="ARBA00023136"/>
    </source>
</evidence>
<dbReference type="CDD" id="cd08521">
    <property type="entry name" value="C2A_SLP"/>
    <property type="match status" value="1"/>
</dbReference>
<reference evidence="6 7" key="1">
    <citation type="submission" date="2019-07" db="EMBL/GenBank/DDBJ databases">
        <title>Draft genome assembly of a fouling barnacle, Amphibalanus amphitrite (Darwin, 1854): The first reference genome for Thecostraca.</title>
        <authorList>
            <person name="Kim W."/>
        </authorList>
    </citation>
    <scope>NUCLEOTIDE SEQUENCE [LARGE SCALE GENOMIC DNA]</scope>
    <source>
        <strain evidence="6">SNU_AA5</strain>
        <tissue evidence="6">Soma without cirri and trophi</tissue>
    </source>
</reference>
<comment type="caution">
    <text evidence="6">The sequence shown here is derived from an EMBL/GenBank/DDBJ whole genome shotgun (WGS) entry which is preliminary data.</text>
</comment>
<dbReference type="PANTHER" id="PTHR45716">
    <property type="entry name" value="BITESIZE, ISOFORM I"/>
    <property type="match status" value="1"/>
</dbReference>
<dbReference type="OrthoDB" id="195679at2759"/>
<dbReference type="PANTHER" id="PTHR45716:SF2">
    <property type="entry name" value="BITESIZE, ISOFORM I"/>
    <property type="match status" value="1"/>
</dbReference>
<dbReference type="InterPro" id="IPR043567">
    <property type="entry name" value="SYTL1-5_C2B"/>
</dbReference>
<evidence type="ECO:0000256" key="2">
    <source>
        <dbReference type="ARBA" id="ARBA00022737"/>
    </source>
</evidence>
<accession>A0A6A4VHC9</accession>
<dbReference type="Proteomes" id="UP000440578">
    <property type="component" value="Unassembled WGS sequence"/>
</dbReference>
<feature type="domain" description="C2" evidence="5">
    <location>
        <begin position="239"/>
        <end position="361"/>
    </location>
</feature>
<dbReference type="AlphaFoldDB" id="A0A6A4VHC9"/>
<dbReference type="FunFam" id="2.60.40.150:FF:000006">
    <property type="entry name" value="Synaptotagmin-like 5, isoform CRA_a"/>
    <property type="match status" value="1"/>
</dbReference>
<dbReference type="InterPro" id="IPR000008">
    <property type="entry name" value="C2_dom"/>
</dbReference>
<dbReference type="Pfam" id="PF00168">
    <property type="entry name" value="C2"/>
    <property type="match status" value="2"/>
</dbReference>
<dbReference type="PROSITE" id="PS50004">
    <property type="entry name" value="C2"/>
    <property type="match status" value="2"/>
</dbReference>
<proteinExistence type="predicted"/>
<dbReference type="EMBL" id="VIIS01001717">
    <property type="protein sequence ID" value="KAF0293846.1"/>
    <property type="molecule type" value="Genomic_DNA"/>
</dbReference>
<dbReference type="GO" id="GO:0042043">
    <property type="term" value="F:neurexin family protein binding"/>
    <property type="evidence" value="ECO:0007669"/>
    <property type="project" value="TreeGrafter"/>
</dbReference>
<evidence type="ECO:0000256" key="4">
    <source>
        <dbReference type="SAM" id="MobiDB-lite"/>
    </source>
</evidence>
<evidence type="ECO:0000259" key="5">
    <source>
        <dbReference type="PROSITE" id="PS50004"/>
    </source>
</evidence>